<dbReference type="AlphaFoldDB" id="A0AAP8SLR5"/>
<feature type="chain" id="PRO_5043043848" description="PilY1 beta-propeller domain-containing protein" evidence="3">
    <location>
        <begin position="20"/>
        <end position="749"/>
    </location>
</feature>
<evidence type="ECO:0000256" key="1">
    <source>
        <dbReference type="ARBA" id="ARBA00022723"/>
    </source>
</evidence>
<keyword evidence="1" id="KW-0479">Metal-binding</keyword>
<evidence type="ECO:0000313" key="6">
    <source>
        <dbReference type="Proteomes" id="UP000235162"/>
    </source>
</evidence>
<dbReference type="RefSeq" id="WP_084200866.1">
    <property type="nucleotide sequence ID" value="NZ_BMYL01000008.1"/>
</dbReference>
<sequence length="749" mass="80535">MRPLWVCLAIVVLVQSASADDVDIYLREMKRDTGAQVVVAVDWAGLEQAGLLGKLPVVLTDALRQIGLSEEWPWGPPAIAVSLLAPRVSDCDGQVCDGSQWLLRSVSNLRDESSLQELETFLGRVIATGVAAQLPRELPTVFERRISSMLANEAIGTRCAPPVVVHIGSEDLVPGDAEMSIAAKLSTGWVTAVTRGGGLNAVSFAGVGLSPGTVRFQPFFRPSPSKLWMGGLRVTSSAGEQLIDTVQDQALGAIMHSQPILIDYGVPEDAPAPSDMRLVVGSNTGALFMLKVSETGLRTDALAWAYVPQALHQRTDDSGPGQSDKARLYGIDGSPTVYRQDRNRDGFIDPEAGDRVWVFFGLRRGGAGVFGIDVSRPDLPTPLWEITADTPEFENLGLTFSVPQLVHLDLGESSLRPALLLGGGYNFARESEVTSAVKGNAVYLIDAESGALLWRASGASEIDADLAPPGMDSGFAAPAAVLDSDDSGATDRAYIADLGGQLWRIDFPEAGAAWTGEIAELLAETSIRRIARLGSDRPVFHRADIVRARDGHGDYDGVLLVSGDRARPLDTVRENFAYLIKDRGQSGTVSHTELVDVSDICRQPASEECTGADLEAGWSLSLMHEGEKGFSEVLTRSGKVFFSTYTPASLPLERCESGLGQGRWYAIDLHNGAPALREVLRARSWDEDATLPMELDRSYVLGHGIPGRVLPYRDGLLLPQAGENGGVVIEPAGALRWRAHWRESGLDSR</sequence>
<dbReference type="Pfam" id="PF05567">
    <property type="entry name" value="T4P_PilY1"/>
    <property type="match status" value="1"/>
</dbReference>
<evidence type="ECO:0000256" key="2">
    <source>
        <dbReference type="ARBA" id="ARBA00022837"/>
    </source>
</evidence>
<organism evidence="5 6">
    <name type="scientific">Halioglobus japonicus</name>
    <dbReference type="NCBI Taxonomy" id="930805"/>
    <lineage>
        <taxon>Bacteria</taxon>
        <taxon>Pseudomonadati</taxon>
        <taxon>Pseudomonadota</taxon>
        <taxon>Gammaproteobacteria</taxon>
        <taxon>Cellvibrionales</taxon>
        <taxon>Halieaceae</taxon>
        <taxon>Halioglobus</taxon>
    </lineage>
</organism>
<dbReference type="EMBL" id="PKUR01000006">
    <property type="protein sequence ID" value="PLW84646.1"/>
    <property type="molecule type" value="Genomic_DNA"/>
</dbReference>
<dbReference type="Proteomes" id="UP000235162">
    <property type="component" value="Unassembled WGS sequence"/>
</dbReference>
<feature type="signal peptide" evidence="3">
    <location>
        <begin position="1"/>
        <end position="19"/>
    </location>
</feature>
<dbReference type="InterPro" id="IPR008707">
    <property type="entry name" value="B-propeller_PilY1"/>
</dbReference>
<comment type="caution">
    <text evidence="5">The sequence shown here is derived from an EMBL/GenBank/DDBJ whole genome shotgun (WGS) entry which is preliminary data.</text>
</comment>
<reference evidence="5 6" key="1">
    <citation type="submission" date="2018-01" db="EMBL/GenBank/DDBJ databases">
        <title>The draft genome sequence of Halioglobus japonicus S1-36.</title>
        <authorList>
            <person name="Du Z.-J."/>
            <person name="Shi M.-J."/>
        </authorList>
    </citation>
    <scope>NUCLEOTIDE SEQUENCE [LARGE SCALE GENOMIC DNA]</scope>
    <source>
        <strain evidence="5 6">S1-36</strain>
    </source>
</reference>
<keyword evidence="6" id="KW-1185">Reference proteome</keyword>
<evidence type="ECO:0000313" key="5">
    <source>
        <dbReference type="EMBL" id="PLW84646.1"/>
    </source>
</evidence>
<keyword evidence="3" id="KW-0732">Signal</keyword>
<dbReference type="KEGG" id="hja:BST95_18355"/>
<evidence type="ECO:0000259" key="4">
    <source>
        <dbReference type="Pfam" id="PF05567"/>
    </source>
</evidence>
<feature type="domain" description="PilY1 beta-propeller" evidence="4">
    <location>
        <begin position="275"/>
        <end position="507"/>
    </location>
</feature>
<dbReference type="GO" id="GO:0046872">
    <property type="term" value="F:metal ion binding"/>
    <property type="evidence" value="ECO:0007669"/>
    <property type="project" value="UniProtKB-KW"/>
</dbReference>
<name>A0AAP8SLR5_9GAMM</name>
<protein>
    <recommendedName>
        <fullName evidence="4">PilY1 beta-propeller domain-containing protein</fullName>
    </recommendedName>
</protein>
<evidence type="ECO:0000256" key="3">
    <source>
        <dbReference type="SAM" id="SignalP"/>
    </source>
</evidence>
<proteinExistence type="predicted"/>
<gene>
    <name evidence="5" type="ORF">C0029_18065</name>
</gene>
<keyword evidence="2" id="KW-0106">Calcium</keyword>
<accession>A0AAP8SLR5</accession>